<dbReference type="EMBL" id="CAKJTG010000002">
    <property type="protein sequence ID" value="CAG9606630.1"/>
    <property type="molecule type" value="Genomic_DNA"/>
</dbReference>
<protein>
    <submittedName>
        <fullName evidence="1">Uncharacterized protein</fullName>
    </submittedName>
</protein>
<dbReference type="AlphaFoldDB" id="A0A9C7L9Q3"/>
<reference evidence="1" key="1">
    <citation type="submission" date="2021-10" db="EMBL/GenBank/DDBJ databases">
        <authorList>
            <person name="Criscuolo A."/>
        </authorList>
    </citation>
    <scope>NUCLEOTIDE SEQUENCE</scope>
    <source>
        <strain evidence="1">CIP111885</strain>
    </source>
</reference>
<accession>A0A9C7L9Q3</accession>
<evidence type="ECO:0000313" key="2">
    <source>
        <dbReference type="Proteomes" id="UP000789845"/>
    </source>
</evidence>
<proteinExistence type="predicted"/>
<organism evidence="1 2">
    <name type="scientific">Pseudoneobacillus rhizosphaerae</name>
    <dbReference type="NCBI Taxonomy" id="2880968"/>
    <lineage>
        <taxon>Bacteria</taxon>
        <taxon>Bacillati</taxon>
        <taxon>Bacillota</taxon>
        <taxon>Bacilli</taxon>
        <taxon>Bacillales</taxon>
        <taxon>Bacillaceae</taxon>
        <taxon>Pseudoneobacillus</taxon>
    </lineage>
</organism>
<name>A0A9C7L9Q3_9BACI</name>
<keyword evidence="2" id="KW-1185">Reference proteome</keyword>
<sequence length="69" mass="7997">MPQLQQEESSSRLENLLGSLIKMVGKTNERVDSLDKRINQMEWAMRETHMLTQEKGGKSLYAYISPKKN</sequence>
<evidence type="ECO:0000313" key="1">
    <source>
        <dbReference type="EMBL" id="CAG9606630.1"/>
    </source>
</evidence>
<dbReference type="Proteomes" id="UP000789845">
    <property type="component" value="Unassembled WGS sequence"/>
</dbReference>
<comment type="caution">
    <text evidence="1">The sequence shown here is derived from an EMBL/GenBank/DDBJ whole genome shotgun (WGS) entry which is preliminary data.</text>
</comment>
<gene>
    <name evidence="1" type="ORF">NEOCIP111885_00318</name>
</gene>
<dbReference type="RefSeq" id="WP_230494919.1">
    <property type="nucleotide sequence ID" value="NZ_CAKJTG010000002.1"/>
</dbReference>